<keyword evidence="1" id="KW-0732">Signal</keyword>
<reference evidence="2 3" key="1">
    <citation type="journal article" date="2023" name="Proc. Natl. Acad. Sci. U.S.A.">
        <title>A global phylogenomic analysis of the shiitake genus Lentinula.</title>
        <authorList>
            <person name="Sierra-Patev S."/>
            <person name="Min B."/>
            <person name="Naranjo-Ortiz M."/>
            <person name="Looney B."/>
            <person name="Konkel Z."/>
            <person name="Slot J.C."/>
            <person name="Sakamoto Y."/>
            <person name="Steenwyk J.L."/>
            <person name="Rokas A."/>
            <person name="Carro J."/>
            <person name="Camarero S."/>
            <person name="Ferreira P."/>
            <person name="Molpeceres G."/>
            <person name="Ruiz-Duenas F.J."/>
            <person name="Serrano A."/>
            <person name="Henrissat B."/>
            <person name="Drula E."/>
            <person name="Hughes K.W."/>
            <person name="Mata J.L."/>
            <person name="Ishikawa N.K."/>
            <person name="Vargas-Isla R."/>
            <person name="Ushijima S."/>
            <person name="Smith C.A."/>
            <person name="Donoghue J."/>
            <person name="Ahrendt S."/>
            <person name="Andreopoulos W."/>
            <person name="He G."/>
            <person name="LaButti K."/>
            <person name="Lipzen A."/>
            <person name="Ng V."/>
            <person name="Riley R."/>
            <person name="Sandor L."/>
            <person name="Barry K."/>
            <person name="Martinez A.T."/>
            <person name="Xiao Y."/>
            <person name="Gibbons J.G."/>
            <person name="Terashima K."/>
            <person name="Grigoriev I.V."/>
            <person name="Hibbett D."/>
        </authorList>
    </citation>
    <scope>NUCLEOTIDE SEQUENCE [LARGE SCALE GENOMIC DNA]</scope>
    <source>
        <strain evidence="2 3">TFB7810</strain>
    </source>
</reference>
<dbReference type="Proteomes" id="UP001142393">
    <property type="component" value="Unassembled WGS sequence"/>
</dbReference>
<organism evidence="2 3">
    <name type="scientific">Lentinula detonsa</name>
    <dbReference type="NCBI Taxonomy" id="2804962"/>
    <lineage>
        <taxon>Eukaryota</taxon>
        <taxon>Fungi</taxon>
        <taxon>Dikarya</taxon>
        <taxon>Basidiomycota</taxon>
        <taxon>Agaricomycotina</taxon>
        <taxon>Agaricomycetes</taxon>
        <taxon>Agaricomycetidae</taxon>
        <taxon>Agaricales</taxon>
        <taxon>Marasmiineae</taxon>
        <taxon>Omphalotaceae</taxon>
        <taxon>Lentinula</taxon>
    </lineage>
</organism>
<accession>A0A9W8P1E8</accession>
<feature type="signal peptide" evidence="1">
    <location>
        <begin position="1"/>
        <end position="24"/>
    </location>
</feature>
<evidence type="ECO:0008006" key="4">
    <source>
        <dbReference type="Google" id="ProtNLM"/>
    </source>
</evidence>
<protein>
    <recommendedName>
        <fullName evidence="4">Secreted protein</fullName>
    </recommendedName>
</protein>
<evidence type="ECO:0000256" key="1">
    <source>
        <dbReference type="SAM" id="SignalP"/>
    </source>
</evidence>
<proteinExistence type="predicted"/>
<dbReference type="EMBL" id="JANVFU010000006">
    <property type="protein sequence ID" value="KAJ3744985.1"/>
    <property type="molecule type" value="Genomic_DNA"/>
</dbReference>
<evidence type="ECO:0000313" key="2">
    <source>
        <dbReference type="EMBL" id="KAJ3744985.1"/>
    </source>
</evidence>
<comment type="caution">
    <text evidence="2">The sequence shown here is derived from an EMBL/GenBank/DDBJ whole genome shotgun (WGS) entry which is preliminary data.</text>
</comment>
<name>A0A9W8P1E8_9AGAR</name>
<keyword evidence="3" id="KW-1185">Reference proteome</keyword>
<dbReference type="AlphaFoldDB" id="A0A9W8P1E8"/>
<feature type="chain" id="PRO_5040956349" description="Secreted protein" evidence="1">
    <location>
        <begin position="25"/>
        <end position="195"/>
    </location>
</feature>
<sequence>MFGSFSAFATGFIILLASSRCISGLPFTTGGTEDVQLEGSSPISDPSAIWRRNSAGACKNLTDPKILPGWEKIKEYAKTHWGDKHHEVVTNDKHFPEFPALMCTPTTQPIQISYSGKPLCTTNNVTSAGVLSGTSGTVSVSVGQGFMVSSTFALSSSTSFDLSDGLTPMINFPDVGRSAMLLLRFVHVSCKALVN</sequence>
<evidence type="ECO:0000313" key="3">
    <source>
        <dbReference type="Proteomes" id="UP001142393"/>
    </source>
</evidence>
<gene>
    <name evidence="2" type="ORF">DFH05DRAFT_1106925</name>
</gene>